<dbReference type="Proteomes" id="UP001217089">
    <property type="component" value="Unassembled WGS sequence"/>
</dbReference>
<sequence length="81" mass="9021">MDTDNCIRFVEGLLVPVELAKGMGWGKDLVAATVEFSKRLKDLTIDNTEFCILNGIVLTYPDVDIPIDDKTNLFASEEDLD</sequence>
<name>A0ABQ9FJ58_TEGGR</name>
<evidence type="ECO:0000256" key="2">
    <source>
        <dbReference type="ARBA" id="ARBA00023163"/>
    </source>
</evidence>
<comment type="caution">
    <text evidence="4">The sequence shown here is derived from an EMBL/GenBank/DDBJ whole genome shotgun (WGS) entry which is preliminary data.</text>
</comment>
<evidence type="ECO:0000313" key="5">
    <source>
        <dbReference type="Proteomes" id="UP001217089"/>
    </source>
</evidence>
<protein>
    <submittedName>
        <fullName evidence="4">Uncharacterized protein</fullName>
    </submittedName>
</protein>
<evidence type="ECO:0000313" key="4">
    <source>
        <dbReference type="EMBL" id="KAJ8316315.1"/>
    </source>
</evidence>
<keyword evidence="1" id="KW-0805">Transcription regulation</keyword>
<dbReference type="SUPFAM" id="SSF48508">
    <property type="entry name" value="Nuclear receptor ligand-binding domain"/>
    <property type="match status" value="1"/>
</dbReference>
<dbReference type="InterPro" id="IPR035500">
    <property type="entry name" value="NHR-like_dom_sf"/>
</dbReference>
<dbReference type="Gene3D" id="1.10.565.10">
    <property type="entry name" value="Retinoid X Receptor"/>
    <property type="match status" value="1"/>
</dbReference>
<keyword evidence="3" id="KW-0675">Receptor</keyword>
<evidence type="ECO:0000256" key="1">
    <source>
        <dbReference type="ARBA" id="ARBA00023015"/>
    </source>
</evidence>
<gene>
    <name evidence="4" type="ORF">KUTeg_006329</name>
</gene>
<accession>A0ABQ9FJ58</accession>
<reference evidence="4 5" key="1">
    <citation type="submission" date="2022-12" db="EMBL/GenBank/DDBJ databases">
        <title>Chromosome-level genome of Tegillarca granosa.</title>
        <authorList>
            <person name="Kim J."/>
        </authorList>
    </citation>
    <scope>NUCLEOTIDE SEQUENCE [LARGE SCALE GENOMIC DNA]</scope>
    <source>
        <strain evidence="4">Teg-2019</strain>
        <tissue evidence="4">Adductor muscle</tissue>
    </source>
</reference>
<proteinExistence type="predicted"/>
<dbReference type="EMBL" id="JARBDR010000328">
    <property type="protein sequence ID" value="KAJ8316315.1"/>
    <property type="molecule type" value="Genomic_DNA"/>
</dbReference>
<keyword evidence="5" id="KW-1185">Reference proteome</keyword>
<keyword evidence="2" id="KW-0804">Transcription</keyword>
<organism evidence="4 5">
    <name type="scientific">Tegillarca granosa</name>
    <name type="common">Malaysian cockle</name>
    <name type="synonym">Anadara granosa</name>
    <dbReference type="NCBI Taxonomy" id="220873"/>
    <lineage>
        <taxon>Eukaryota</taxon>
        <taxon>Metazoa</taxon>
        <taxon>Spiralia</taxon>
        <taxon>Lophotrochozoa</taxon>
        <taxon>Mollusca</taxon>
        <taxon>Bivalvia</taxon>
        <taxon>Autobranchia</taxon>
        <taxon>Pteriomorphia</taxon>
        <taxon>Arcoida</taxon>
        <taxon>Arcoidea</taxon>
        <taxon>Arcidae</taxon>
        <taxon>Tegillarca</taxon>
    </lineage>
</organism>
<evidence type="ECO:0000256" key="3">
    <source>
        <dbReference type="ARBA" id="ARBA00023170"/>
    </source>
</evidence>